<dbReference type="InterPro" id="IPR003593">
    <property type="entry name" value="AAA+_ATPase"/>
</dbReference>
<dbReference type="PANTHER" id="PTHR24221">
    <property type="entry name" value="ATP-BINDING CASSETTE SUB-FAMILY B"/>
    <property type="match status" value="1"/>
</dbReference>
<evidence type="ECO:0000313" key="10">
    <source>
        <dbReference type="EMBL" id="AND38329.1"/>
    </source>
</evidence>
<dbReference type="InterPro" id="IPR017871">
    <property type="entry name" value="ABC_transporter-like_CS"/>
</dbReference>
<dbReference type="GO" id="GO:1904680">
    <property type="term" value="F:peptide transmembrane transporter activity"/>
    <property type="evidence" value="ECO:0007669"/>
    <property type="project" value="InterPro"/>
</dbReference>
<feature type="transmembrane region" description="Helical" evidence="7">
    <location>
        <begin position="231"/>
        <end position="253"/>
    </location>
</feature>
<dbReference type="InterPro" id="IPR003439">
    <property type="entry name" value="ABC_transporter-like_ATP-bd"/>
</dbReference>
<dbReference type="InterPro" id="IPR039421">
    <property type="entry name" value="Type_1_exporter"/>
</dbReference>
<dbReference type="Pfam" id="PF00005">
    <property type="entry name" value="ABC_tran"/>
    <property type="match status" value="1"/>
</dbReference>
<evidence type="ECO:0000313" key="11">
    <source>
        <dbReference type="Proteomes" id="UP000077856"/>
    </source>
</evidence>
<dbReference type="Proteomes" id="UP000077856">
    <property type="component" value="Chromosome"/>
</dbReference>
<evidence type="ECO:0000256" key="5">
    <source>
        <dbReference type="ARBA" id="ARBA00022989"/>
    </source>
</evidence>
<feature type="transmembrane region" description="Helical" evidence="7">
    <location>
        <begin position="148"/>
        <end position="167"/>
    </location>
</feature>
<dbReference type="Gene3D" id="1.20.1560.10">
    <property type="entry name" value="ABC transporter type 1, transmembrane domain"/>
    <property type="match status" value="1"/>
</dbReference>
<comment type="subcellular location">
    <subcellularLocation>
        <location evidence="1">Cell membrane</location>
        <topology evidence="1">Multi-pass membrane protein</topology>
    </subcellularLocation>
</comment>
<dbReference type="PROSITE" id="PS50893">
    <property type="entry name" value="ABC_TRANSPORTER_2"/>
    <property type="match status" value="1"/>
</dbReference>
<sequence length="549" mass="61951">MKIFKFLFSTSKVNVVLAIVAGIISGGSGTLVIALVNHILTLENPGMLRIILGFAGLCLAMLLTSFVSGYLLIRLAQGSIIELRLDLSKRILSTPLRVLEEKGPHRLLASLTDDVAAIMNAVSVSPMLITNLVIVLGCLGYMGFLSLPVLGIGLGFMLAAFLSYQLLMKFANKYLIQAREKQDELFNHFNALTQGTKELKTNKKRRLSFFQDELEPTVHGVYQSTVRGMTLYTFAGNWGQLLFLFFIGFVLFLGPVFSSVSSEILVGYTLAILYMMTPLITILNIMPNFGRANISLKKIDSLGLSLGDDVLTENNLEKRGYEKLEFKGLTHQYYREKEDLNFTLKIDNLTFTPGEIVFLVGGNGSGKTTLAKMLTGLYLPDSGSIILDGEEVTKDSIDHYRQLFSVVFSDFYLFDNLLGIDLEKQQEEAQHYLELLQLDHKVTIRNGKLSTTRLSQGQRKRLALLTAYLEDRPFYVFDEWAADQDPVFKEIFYTHLLQDLKERGKTILVISHDDQYFHLAERVINVDYGRIVSDERMESSKYRHLVAEY</sequence>
<evidence type="ECO:0000256" key="7">
    <source>
        <dbReference type="SAM" id="Phobius"/>
    </source>
</evidence>
<evidence type="ECO:0000256" key="4">
    <source>
        <dbReference type="ARBA" id="ARBA00022840"/>
    </source>
</evidence>
<dbReference type="InterPro" id="IPR036640">
    <property type="entry name" value="ABC1_TM_sf"/>
</dbReference>
<name>A0A160M751_9BACI</name>
<dbReference type="GO" id="GO:0016887">
    <property type="term" value="F:ATP hydrolysis activity"/>
    <property type="evidence" value="ECO:0007669"/>
    <property type="project" value="InterPro"/>
</dbReference>
<reference evidence="10 11" key="1">
    <citation type="submission" date="2016-04" db="EMBL/GenBank/DDBJ databases">
        <title>Complete genome sequence of Bacillus oceanisediminis strain 2691.</title>
        <authorList>
            <person name="Jeong H."/>
            <person name="Kim H.J."/>
            <person name="Lee D.-W."/>
        </authorList>
    </citation>
    <scope>NUCLEOTIDE SEQUENCE [LARGE SCALE GENOMIC DNA]</scope>
    <source>
        <strain evidence="10 11">2691</strain>
    </source>
</reference>
<organism evidence="10 11">
    <name type="scientific">Cytobacillus oceanisediminis 2691</name>
    <dbReference type="NCBI Taxonomy" id="1196031"/>
    <lineage>
        <taxon>Bacteria</taxon>
        <taxon>Bacillati</taxon>
        <taxon>Bacillota</taxon>
        <taxon>Bacilli</taxon>
        <taxon>Bacillales</taxon>
        <taxon>Bacillaceae</taxon>
        <taxon>Cytobacillus</taxon>
    </lineage>
</organism>
<feature type="domain" description="ABC transporter" evidence="8">
    <location>
        <begin position="324"/>
        <end position="549"/>
    </location>
</feature>
<dbReference type="Pfam" id="PF00664">
    <property type="entry name" value="ABC_membrane"/>
    <property type="match status" value="1"/>
</dbReference>
<keyword evidence="5 7" id="KW-1133">Transmembrane helix</keyword>
<keyword evidence="4 10" id="KW-0067">ATP-binding</keyword>
<dbReference type="STRING" id="1196031.A361_04085"/>
<evidence type="ECO:0000259" key="9">
    <source>
        <dbReference type="PROSITE" id="PS50929"/>
    </source>
</evidence>
<dbReference type="KEGG" id="bon:A361_04085"/>
<dbReference type="SUPFAM" id="SSF52540">
    <property type="entry name" value="P-loop containing nucleoside triphosphate hydrolases"/>
    <property type="match status" value="1"/>
</dbReference>
<feature type="transmembrane region" description="Helical" evidence="7">
    <location>
        <begin position="12"/>
        <end position="36"/>
    </location>
</feature>
<feature type="transmembrane region" description="Helical" evidence="7">
    <location>
        <begin position="48"/>
        <end position="73"/>
    </location>
</feature>
<dbReference type="eggNOG" id="COG4615">
    <property type="taxonomic scope" value="Bacteria"/>
</dbReference>
<feature type="transmembrane region" description="Helical" evidence="7">
    <location>
        <begin position="265"/>
        <end position="286"/>
    </location>
</feature>
<dbReference type="InterPro" id="IPR011527">
    <property type="entry name" value="ABC1_TM_dom"/>
</dbReference>
<dbReference type="PANTHER" id="PTHR24221:SF654">
    <property type="entry name" value="ATP-BINDING CASSETTE SUB-FAMILY B MEMBER 6"/>
    <property type="match status" value="1"/>
</dbReference>
<feature type="domain" description="ABC transmembrane type-1" evidence="9">
    <location>
        <begin position="15"/>
        <end position="291"/>
    </location>
</feature>
<dbReference type="PROSITE" id="PS00211">
    <property type="entry name" value="ABC_TRANSPORTER_1"/>
    <property type="match status" value="1"/>
</dbReference>
<dbReference type="GO" id="GO:0005886">
    <property type="term" value="C:plasma membrane"/>
    <property type="evidence" value="ECO:0007669"/>
    <property type="project" value="UniProtKB-SubCell"/>
</dbReference>
<dbReference type="NCBIfam" id="TIGR01194">
    <property type="entry name" value="cyc_pep_trnsptr"/>
    <property type="match status" value="1"/>
</dbReference>
<keyword evidence="3" id="KW-0547">Nucleotide-binding</keyword>
<dbReference type="Gene3D" id="3.40.50.300">
    <property type="entry name" value="P-loop containing nucleotide triphosphate hydrolases"/>
    <property type="match status" value="1"/>
</dbReference>
<dbReference type="PROSITE" id="PS50929">
    <property type="entry name" value="ABC_TM1F"/>
    <property type="match status" value="1"/>
</dbReference>
<feature type="transmembrane region" description="Helical" evidence="7">
    <location>
        <begin position="115"/>
        <end position="142"/>
    </location>
</feature>
<dbReference type="GO" id="GO:0140359">
    <property type="term" value="F:ABC-type transporter activity"/>
    <property type="evidence" value="ECO:0007669"/>
    <property type="project" value="InterPro"/>
</dbReference>
<protein>
    <submittedName>
        <fullName evidence="10">ABC transporter ATP-binding protein</fullName>
    </submittedName>
</protein>
<evidence type="ECO:0000256" key="3">
    <source>
        <dbReference type="ARBA" id="ARBA00022741"/>
    </source>
</evidence>
<keyword evidence="6 7" id="KW-0472">Membrane</keyword>
<dbReference type="RefSeq" id="WP_019379467.1">
    <property type="nucleotide sequence ID" value="NZ_CP015506.1"/>
</dbReference>
<gene>
    <name evidence="10" type="ORF">A361_04085</name>
</gene>
<dbReference type="EMBL" id="CP015506">
    <property type="protein sequence ID" value="AND38329.1"/>
    <property type="molecule type" value="Genomic_DNA"/>
</dbReference>
<proteinExistence type="predicted"/>
<dbReference type="AlphaFoldDB" id="A0A160M751"/>
<dbReference type="GO" id="GO:0015833">
    <property type="term" value="P:peptide transport"/>
    <property type="evidence" value="ECO:0007669"/>
    <property type="project" value="InterPro"/>
</dbReference>
<dbReference type="InterPro" id="IPR027417">
    <property type="entry name" value="P-loop_NTPase"/>
</dbReference>
<dbReference type="CDD" id="cd03228">
    <property type="entry name" value="ABCC_MRP_Like"/>
    <property type="match status" value="1"/>
</dbReference>
<keyword evidence="2 7" id="KW-0812">Transmembrane</keyword>
<evidence type="ECO:0000256" key="6">
    <source>
        <dbReference type="ARBA" id="ARBA00023136"/>
    </source>
</evidence>
<accession>A0A160M751</accession>
<dbReference type="GO" id="GO:0005524">
    <property type="term" value="F:ATP binding"/>
    <property type="evidence" value="ECO:0007669"/>
    <property type="project" value="UniProtKB-KW"/>
</dbReference>
<evidence type="ECO:0000256" key="2">
    <source>
        <dbReference type="ARBA" id="ARBA00022692"/>
    </source>
</evidence>
<dbReference type="GO" id="GO:0034040">
    <property type="term" value="F:ATPase-coupled lipid transmembrane transporter activity"/>
    <property type="evidence" value="ECO:0007669"/>
    <property type="project" value="TreeGrafter"/>
</dbReference>
<evidence type="ECO:0000256" key="1">
    <source>
        <dbReference type="ARBA" id="ARBA00004651"/>
    </source>
</evidence>
<evidence type="ECO:0000259" key="8">
    <source>
        <dbReference type="PROSITE" id="PS50893"/>
    </source>
</evidence>
<dbReference type="SMART" id="SM00382">
    <property type="entry name" value="AAA"/>
    <property type="match status" value="1"/>
</dbReference>
<dbReference type="SUPFAM" id="SSF90123">
    <property type="entry name" value="ABC transporter transmembrane region"/>
    <property type="match status" value="1"/>
</dbReference>
<dbReference type="InterPro" id="IPR005898">
    <property type="entry name" value="Cyc_pep_transpt_SyrD/YojI"/>
</dbReference>